<organism evidence="2 3">
    <name type="scientific">Novosphingobium indicum</name>
    <dbReference type="NCBI Taxonomy" id="462949"/>
    <lineage>
        <taxon>Bacteria</taxon>
        <taxon>Pseudomonadati</taxon>
        <taxon>Pseudomonadota</taxon>
        <taxon>Alphaproteobacteria</taxon>
        <taxon>Sphingomonadales</taxon>
        <taxon>Sphingomonadaceae</taxon>
        <taxon>Novosphingobium</taxon>
    </lineage>
</organism>
<feature type="signal peptide" evidence="1">
    <location>
        <begin position="1"/>
        <end position="24"/>
    </location>
</feature>
<dbReference type="EMBL" id="BMLK01000002">
    <property type="protein sequence ID" value="GGN41866.1"/>
    <property type="molecule type" value="Genomic_DNA"/>
</dbReference>
<feature type="chain" id="PRO_5046421960" description="Lipoprotein" evidence="1">
    <location>
        <begin position="25"/>
        <end position="177"/>
    </location>
</feature>
<keyword evidence="3" id="KW-1185">Reference proteome</keyword>
<evidence type="ECO:0000313" key="2">
    <source>
        <dbReference type="EMBL" id="GGN41866.1"/>
    </source>
</evidence>
<sequence>MFLPPFTAMTVAAAAMALNSPAAAKDENGQNHDLPQVLSKLAECRALADDAERLACYDRESGSLISAADKGEVKVIDKAEAKEMRRSLFGFSLPKIALFGGDEASDDIMQTTITDVSTVNGKYRLTIAEGATWQLTENPYYLRRPKAGDQVEFKKATFGSYFVRINRQTGVKGYRVN</sequence>
<proteinExistence type="predicted"/>
<accession>A0ABQ2J7J7</accession>
<comment type="caution">
    <text evidence="2">The sequence shown here is derived from an EMBL/GenBank/DDBJ whole genome shotgun (WGS) entry which is preliminary data.</text>
</comment>
<evidence type="ECO:0008006" key="4">
    <source>
        <dbReference type="Google" id="ProtNLM"/>
    </source>
</evidence>
<dbReference type="Proteomes" id="UP000605099">
    <property type="component" value="Unassembled WGS sequence"/>
</dbReference>
<evidence type="ECO:0000256" key="1">
    <source>
        <dbReference type="SAM" id="SignalP"/>
    </source>
</evidence>
<reference evidence="3" key="1">
    <citation type="journal article" date="2019" name="Int. J. Syst. Evol. Microbiol.">
        <title>The Global Catalogue of Microorganisms (GCM) 10K type strain sequencing project: providing services to taxonomists for standard genome sequencing and annotation.</title>
        <authorList>
            <consortium name="The Broad Institute Genomics Platform"/>
            <consortium name="The Broad Institute Genome Sequencing Center for Infectious Disease"/>
            <person name="Wu L."/>
            <person name="Ma J."/>
        </authorList>
    </citation>
    <scope>NUCLEOTIDE SEQUENCE [LARGE SCALE GENOMIC DNA]</scope>
    <source>
        <strain evidence="3">CGMCC 1.6784</strain>
    </source>
</reference>
<keyword evidence="1" id="KW-0732">Signal</keyword>
<evidence type="ECO:0000313" key="3">
    <source>
        <dbReference type="Proteomes" id="UP000605099"/>
    </source>
</evidence>
<name>A0ABQ2J7J7_9SPHN</name>
<protein>
    <recommendedName>
        <fullName evidence="4">Lipoprotein</fullName>
    </recommendedName>
</protein>
<gene>
    <name evidence="2" type="ORF">GCM10011349_04370</name>
</gene>